<dbReference type="HOGENOM" id="CLU_210836_0_0_11"/>
<keyword evidence="2" id="KW-0396">Initiation factor</keyword>
<dbReference type="EMBL" id="CP002665">
    <property type="protein sequence ID" value="AEI11987.1"/>
    <property type="molecule type" value="Genomic_DNA"/>
</dbReference>
<dbReference type="STRING" id="593907.Celgi_1468"/>
<dbReference type="GO" id="GO:0003743">
    <property type="term" value="F:translation initiation factor activity"/>
    <property type="evidence" value="ECO:0007669"/>
    <property type="project" value="UniProtKB-KW"/>
</dbReference>
<sequence length="51" mass="5760">MAEHDVEHKLAEARRHATEELHKQGTPEYDARAHQRAVEAERKAAEEAKGA</sequence>
<protein>
    <submittedName>
        <fullName evidence="2">Translation initiation factor 2</fullName>
    </submittedName>
</protein>
<dbReference type="KEGG" id="cga:Celgi_1468"/>
<evidence type="ECO:0000313" key="2">
    <source>
        <dbReference type="EMBL" id="AEI11987.1"/>
    </source>
</evidence>
<evidence type="ECO:0000313" key="3">
    <source>
        <dbReference type="Proteomes" id="UP000000485"/>
    </source>
</evidence>
<accession>F8A3T4</accession>
<organism evidence="2 3">
    <name type="scientific">Cellulomonas gilvus (strain ATCC 13127 / NRRL B-14078)</name>
    <name type="common">Cellvibrio gilvus</name>
    <dbReference type="NCBI Taxonomy" id="593907"/>
    <lineage>
        <taxon>Bacteria</taxon>
        <taxon>Bacillati</taxon>
        <taxon>Actinomycetota</taxon>
        <taxon>Actinomycetes</taxon>
        <taxon>Micrococcales</taxon>
        <taxon>Cellulomonadaceae</taxon>
        <taxon>Cellulomonas</taxon>
    </lineage>
</organism>
<dbReference type="OrthoDB" id="4829688at2"/>
<dbReference type="RefSeq" id="WP_013883506.1">
    <property type="nucleotide sequence ID" value="NC_015671.1"/>
</dbReference>
<dbReference type="Proteomes" id="UP000000485">
    <property type="component" value="Chromosome"/>
</dbReference>
<reference evidence="3" key="1">
    <citation type="submission" date="2011-04" db="EMBL/GenBank/DDBJ databases">
        <title>Complete sequence of Cellvibrio gilvus ATCC 13127.</title>
        <authorList>
            <person name="Lucas S."/>
            <person name="Han J."/>
            <person name="Lapidus A."/>
            <person name="Cheng J.-F."/>
            <person name="Goodwin L."/>
            <person name="Pitluck S."/>
            <person name="Peters L."/>
            <person name="Munk A."/>
            <person name="Detter J.C."/>
            <person name="Han C."/>
            <person name="Tapia R."/>
            <person name="Land M."/>
            <person name="Hauser L."/>
            <person name="Kyrpides N."/>
            <person name="Ivanova N."/>
            <person name="Ovchinnikova G."/>
            <person name="Pagani I."/>
            <person name="Mead D."/>
            <person name="Brumm P."/>
            <person name="Woyke T."/>
        </authorList>
    </citation>
    <scope>NUCLEOTIDE SEQUENCE [LARGE SCALE GENOMIC DNA]</scope>
    <source>
        <strain evidence="3">ATCC 13127 / NRRL B-14078</strain>
    </source>
</reference>
<proteinExistence type="predicted"/>
<keyword evidence="3" id="KW-1185">Reference proteome</keyword>
<keyword evidence="2" id="KW-0648">Protein biosynthesis</keyword>
<dbReference type="AlphaFoldDB" id="F8A3T4"/>
<evidence type="ECO:0000256" key="1">
    <source>
        <dbReference type="SAM" id="MobiDB-lite"/>
    </source>
</evidence>
<feature type="region of interest" description="Disordered" evidence="1">
    <location>
        <begin position="1"/>
        <end position="51"/>
    </location>
</feature>
<gene>
    <name evidence="2" type="ordered locus">Celgi_1468</name>
</gene>
<name>F8A3T4_CELGA</name>